<keyword evidence="2" id="KW-1185">Reference proteome</keyword>
<gene>
    <name evidence="1" type="ORF">Vadar_031443</name>
</gene>
<organism evidence="1 2">
    <name type="scientific">Vaccinium darrowii</name>
    <dbReference type="NCBI Taxonomy" id="229202"/>
    <lineage>
        <taxon>Eukaryota</taxon>
        <taxon>Viridiplantae</taxon>
        <taxon>Streptophyta</taxon>
        <taxon>Embryophyta</taxon>
        <taxon>Tracheophyta</taxon>
        <taxon>Spermatophyta</taxon>
        <taxon>Magnoliopsida</taxon>
        <taxon>eudicotyledons</taxon>
        <taxon>Gunneridae</taxon>
        <taxon>Pentapetalae</taxon>
        <taxon>asterids</taxon>
        <taxon>Ericales</taxon>
        <taxon>Ericaceae</taxon>
        <taxon>Vaccinioideae</taxon>
        <taxon>Vaccinieae</taxon>
        <taxon>Vaccinium</taxon>
    </lineage>
</organism>
<sequence length="568" mass="65455">MEISVNSTRSVPVIKSSIEPKNVAQSHPAHFHPSVWGDHFLTYGSDVKDEADVKMKEQRDQLKGKVRNMLMEDEKPLQKLNLIDAIQRLGVAYHFQAEIESALQHMYETYQQNDHKYANDDDLYTAALWFRLLRQEGYPISCDVFNKFMDNSENIQESVIDDVRGMLSLYEATHLRVHGEVLLDKALDFATTNLKSAIPKLSNNVLAAQVAHALNQPIHKGLTRLESRRYISFYERDDTHNKVLLDFAKMDFNLLQKLHQMELREITMWWKDLDFARKTPFARDRVVESYFWAMGVYFEPQYSFARKVISQSVALFAIVDDIYDSSNASLEELELFTDTIQRWEITASDQLPEYMKLCYQALFNFCTMIGKEMAKKGRSYCVNYAKSAIKGVARAYFGEVKWCHEGYVPHIEEYMRIALVSCCYKMFPVLSFVGMGELATKEAFDWVSNDPLMVQAATMIARLTDDMADHKFEKERKHASAVKCYMKKQGATEEKALAEFQNRLTNACKDMNSEGLRPTAVPMPLLVRVLNLARVIHVLYKDEDTYTRSGTKLKDDIASVLIDSLPIN</sequence>
<protein>
    <submittedName>
        <fullName evidence="1">Uncharacterized protein</fullName>
    </submittedName>
</protein>
<evidence type="ECO:0000313" key="1">
    <source>
        <dbReference type="EMBL" id="KAH7861833.1"/>
    </source>
</evidence>
<evidence type="ECO:0000313" key="2">
    <source>
        <dbReference type="Proteomes" id="UP000828048"/>
    </source>
</evidence>
<dbReference type="Proteomes" id="UP000828048">
    <property type="component" value="Chromosome 4"/>
</dbReference>
<dbReference type="EMBL" id="CM037154">
    <property type="protein sequence ID" value="KAH7861833.1"/>
    <property type="molecule type" value="Genomic_DNA"/>
</dbReference>
<name>A0ACB7Z7F8_9ERIC</name>
<accession>A0ACB7Z7F8</accession>
<comment type="caution">
    <text evidence="1">The sequence shown here is derived from an EMBL/GenBank/DDBJ whole genome shotgun (WGS) entry which is preliminary data.</text>
</comment>
<reference evidence="1 2" key="1">
    <citation type="journal article" date="2021" name="Hortic Res">
        <title>High-quality reference genome and annotation aids understanding of berry development for evergreen blueberry (Vaccinium darrowii).</title>
        <authorList>
            <person name="Yu J."/>
            <person name="Hulse-Kemp A.M."/>
            <person name="Babiker E."/>
            <person name="Staton M."/>
        </authorList>
    </citation>
    <scope>NUCLEOTIDE SEQUENCE [LARGE SCALE GENOMIC DNA]</scope>
    <source>
        <strain evidence="2">cv. NJ 8807/NJ 8810</strain>
        <tissue evidence="1">Young leaf</tissue>
    </source>
</reference>
<proteinExistence type="predicted"/>